<dbReference type="Proteomes" id="UP000274429">
    <property type="component" value="Unassembled WGS sequence"/>
</dbReference>
<protein>
    <submittedName>
        <fullName evidence="3">Secreted protein</fullName>
    </submittedName>
</protein>
<name>A0A0R3X751_HYDTA</name>
<dbReference type="AlphaFoldDB" id="A0A0R3X751"/>
<evidence type="ECO:0000313" key="1">
    <source>
        <dbReference type="EMBL" id="VDM34126.1"/>
    </source>
</evidence>
<gene>
    <name evidence="1" type="ORF">TTAC_LOCUS9352</name>
</gene>
<sequence>MENLLNKFIASASAELLRFILLRDANKLLPQFVPLWTPATQALPPALPCAVTVSSFHHRIHMHCSTTALQKEFQCKQLYQLCSNR</sequence>
<organism evidence="3">
    <name type="scientific">Hydatigena taeniaeformis</name>
    <name type="common">Feline tapeworm</name>
    <name type="synonym">Taenia taeniaeformis</name>
    <dbReference type="NCBI Taxonomy" id="6205"/>
    <lineage>
        <taxon>Eukaryota</taxon>
        <taxon>Metazoa</taxon>
        <taxon>Spiralia</taxon>
        <taxon>Lophotrochozoa</taxon>
        <taxon>Platyhelminthes</taxon>
        <taxon>Cestoda</taxon>
        <taxon>Eucestoda</taxon>
        <taxon>Cyclophyllidea</taxon>
        <taxon>Taeniidae</taxon>
        <taxon>Hydatigera</taxon>
    </lineage>
</organism>
<dbReference type="EMBL" id="UYWX01020775">
    <property type="protein sequence ID" value="VDM34126.1"/>
    <property type="molecule type" value="Genomic_DNA"/>
</dbReference>
<evidence type="ECO:0000313" key="3">
    <source>
        <dbReference type="WBParaSite" id="TTAC_0000936701-mRNA-1"/>
    </source>
</evidence>
<accession>A0A0R3X751</accession>
<proteinExistence type="predicted"/>
<reference evidence="1 2" key="2">
    <citation type="submission" date="2018-11" db="EMBL/GenBank/DDBJ databases">
        <authorList>
            <consortium name="Pathogen Informatics"/>
        </authorList>
    </citation>
    <scope>NUCLEOTIDE SEQUENCE [LARGE SCALE GENOMIC DNA]</scope>
</reference>
<dbReference type="WBParaSite" id="TTAC_0000936701-mRNA-1">
    <property type="protein sequence ID" value="TTAC_0000936701-mRNA-1"/>
    <property type="gene ID" value="TTAC_0000936701"/>
</dbReference>
<keyword evidence="2" id="KW-1185">Reference proteome</keyword>
<reference evidence="3" key="1">
    <citation type="submission" date="2017-02" db="UniProtKB">
        <authorList>
            <consortium name="WormBaseParasite"/>
        </authorList>
    </citation>
    <scope>IDENTIFICATION</scope>
</reference>
<evidence type="ECO:0000313" key="2">
    <source>
        <dbReference type="Proteomes" id="UP000274429"/>
    </source>
</evidence>